<name>A0A160T2J3_9CHLR</name>
<keyword evidence="3" id="KW-0812">Transmembrane</keyword>
<feature type="coiled-coil region" evidence="1">
    <location>
        <begin position="39"/>
        <end position="80"/>
    </location>
</feature>
<evidence type="ECO:0000256" key="1">
    <source>
        <dbReference type="SAM" id="Coils"/>
    </source>
</evidence>
<reference evidence="4" key="1">
    <citation type="submission" date="2016-01" db="EMBL/GenBank/DDBJ databases">
        <authorList>
            <person name="Mcilroy J.S."/>
            <person name="Karst M S."/>
            <person name="Albertsen M."/>
        </authorList>
    </citation>
    <scope>NUCLEOTIDE SEQUENCE</scope>
    <source>
        <strain evidence="4">Cfx-K</strain>
    </source>
</reference>
<feature type="transmembrane region" description="Helical" evidence="3">
    <location>
        <begin position="358"/>
        <end position="378"/>
    </location>
</feature>
<dbReference type="Proteomes" id="UP000215027">
    <property type="component" value="Chromosome I"/>
</dbReference>
<sequence length="531" mass="57048">MDESADPGQPGSPRLPAGGDEPSLSSIRRILFAAEAERIELLEGEKQRLAADIALLQARLAAMQTDLLAAETRLRQETEALAAEIDDVIARRAQIAPEEMAEALGSVLAGAIRVQERRSHDELVEAVSPVLSEAIEIQIRDSRQTFVEALFPIIGEMAQRYIGEFFRELQRNIDARLKSTTSPSTIARRTGARLSGVPVSDLEMRDALPFSVREIFLIQSGSGLLLAHAGSDAAVDSDLISGMLTAVRDFVHDSFTRQESHGPLDEIQYGEQRIVVQDGRLCYLAVVIRGIEPPGFRAELRRYLTRLHSDEHRVLQAFDGDMAGLGGVPASVDGLAAELGRMVPPSAGPQPLPRNHKLFLALAGLGGLLLLAAACFYLQFTVALLPLAFGDDTPTPTWTATATATPTQTPTATATATATPTATATASPTTTPTPTMTSTTQPTLTPSATFIPFSIVTNRPVWAYVEPDLAAARIGPIAENTQLSLLTYAAPWLLVEWQTVGGPQQGWLSLPWVDFGGTPPPDFPITITPES</sequence>
<keyword evidence="3" id="KW-1133">Transmembrane helix</keyword>
<evidence type="ECO:0000313" key="5">
    <source>
        <dbReference type="Proteomes" id="UP000215027"/>
    </source>
</evidence>
<accession>A0A160T2J3</accession>
<evidence type="ECO:0000313" key="4">
    <source>
        <dbReference type="EMBL" id="CUS02680.2"/>
    </source>
</evidence>
<gene>
    <name evidence="4" type="ORF">CFX0092_A0802</name>
</gene>
<protein>
    <submittedName>
        <fullName evidence="4">Uncharacterized protein</fullName>
    </submittedName>
</protein>
<feature type="region of interest" description="Disordered" evidence="2">
    <location>
        <begin position="399"/>
        <end position="443"/>
    </location>
</feature>
<evidence type="ECO:0000256" key="3">
    <source>
        <dbReference type="SAM" id="Phobius"/>
    </source>
</evidence>
<proteinExistence type="predicted"/>
<dbReference type="EMBL" id="LN890655">
    <property type="protein sequence ID" value="CUS02680.2"/>
    <property type="molecule type" value="Genomic_DNA"/>
</dbReference>
<dbReference type="KEGG" id="pbf:CFX0092_A0802"/>
<keyword evidence="5" id="KW-1185">Reference proteome</keyword>
<keyword evidence="3" id="KW-0472">Membrane</keyword>
<feature type="region of interest" description="Disordered" evidence="2">
    <location>
        <begin position="1"/>
        <end position="22"/>
    </location>
</feature>
<organism evidence="4 5">
    <name type="scientific">Candidatus Promineifilum breve</name>
    <dbReference type="NCBI Taxonomy" id="1806508"/>
    <lineage>
        <taxon>Bacteria</taxon>
        <taxon>Bacillati</taxon>
        <taxon>Chloroflexota</taxon>
        <taxon>Ardenticatenia</taxon>
        <taxon>Candidatus Promineifilales</taxon>
        <taxon>Candidatus Promineifilaceae</taxon>
        <taxon>Candidatus Promineifilum</taxon>
    </lineage>
</organism>
<keyword evidence="1" id="KW-0175">Coiled coil</keyword>
<evidence type="ECO:0000256" key="2">
    <source>
        <dbReference type="SAM" id="MobiDB-lite"/>
    </source>
</evidence>
<dbReference type="AlphaFoldDB" id="A0A160T2J3"/>